<dbReference type="KEGG" id="ddd:Dda3937_02633"/>
<dbReference type="GO" id="GO:0005829">
    <property type="term" value="C:cytosol"/>
    <property type="evidence" value="ECO:0007669"/>
    <property type="project" value="TreeGrafter"/>
</dbReference>
<dbReference type="Pfam" id="PF04074">
    <property type="entry name" value="DUF386"/>
    <property type="match status" value="1"/>
</dbReference>
<dbReference type="InterPro" id="IPR037012">
    <property type="entry name" value="NanQ/TabA/YiaL_sf"/>
</dbReference>
<dbReference type="SUPFAM" id="SSF51197">
    <property type="entry name" value="Clavaminate synthase-like"/>
    <property type="match status" value="1"/>
</dbReference>
<dbReference type="GO" id="GO:0044010">
    <property type="term" value="P:single-species biofilm formation"/>
    <property type="evidence" value="ECO:0007669"/>
    <property type="project" value="TreeGrafter"/>
</dbReference>
<dbReference type="InterPro" id="IPR004375">
    <property type="entry name" value="NanQ/TabA/YiaL"/>
</dbReference>
<protein>
    <submittedName>
        <fullName evidence="2">Protein yjgK</fullName>
    </submittedName>
</protein>
<dbReference type="eggNOG" id="COG2731">
    <property type="taxonomic scope" value="Bacteria"/>
</dbReference>
<feature type="compositionally biased region" description="Low complexity" evidence="1">
    <location>
        <begin position="38"/>
        <end position="47"/>
    </location>
</feature>
<gene>
    <name evidence="2" type="ordered locus">Dda3937_02633</name>
</gene>
<organism evidence="2 3">
    <name type="scientific">Dickeya dadantii (strain 3937)</name>
    <name type="common">Erwinia chrysanthemi (strain 3937)</name>
    <dbReference type="NCBI Taxonomy" id="198628"/>
    <lineage>
        <taxon>Bacteria</taxon>
        <taxon>Pseudomonadati</taxon>
        <taxon>Pseudomonadota</taxon>
        <taxon>Gammaproteobacteria</taxon>
        <taxon>Enterobacterales</taxon>
        <taxon>Pectobacteriaceae</taxon>
        <taxon>Dickeya</taxon>
    </lineage>
</organism>
<evidence type="ECO:0000313" key="3">
    <source>
        <dbReference type="Proteomes" id="UP000006859"/>
    </source>
</evidence>
<name>E0SFF4_DICD3</name>
<dbReference type="EMBL" id="CP002038">
    <property type="protein sequence ID" value="ADN00007.1"/>
    <property type="molecule type" value="Genomic_DNA"/>
</dbReference>
<reference evidence="2 3" key="1">
    <citation type="journal article" date="2011" name="J. Bacteriol.">
        <title>Genome sequence of the plant-pathogenic bacterium Dickeya dadantii 3937.</title>
        <authorList>
            <person name="Glasner J.D."/>
            <person name="Yang C.H."/>
            <person name="Reverchon S."/>
            <person name="Hugouvieux-Cotte-Pattat N."/>
            <person name="Condemine G."/>
            <person name="Bohin J.P."/>
            <person name="Van Gijsegem F."/>
            <person name="Yang S."/>
            <person name="Franza T."/>
            <person name="Expert D."/>
            <person name="Plunkett G. III"/>
            <person name="San Francisco M.J."/>
            <person name="Charkowski A.O."/>
            <person name="Py B."/>
            <person name="Bell K."/>
            <person name="Rauscher L."/>
            <person name="Rodriguez-Palenzuela P."/>
            <person name="Toussaint A."/>
            <person name="Holeva M.C."/>
            <person name="He S.Y."/>
            <person name="Douet V."/>
            <person name="Boccara M."/>
            <person name="Blanco C."/>
            <person name="Toth I."/>
            <person name="Anderson B.D."/>
            <person name="Biehl B.S."/>
            <person name="Mau B."/>
            <person name="Flynn S.M."/>
            <person name="Barras F."/>
            <person name="Lindeberg M."/>
            <person name="Birch P.R."/>
            <person name="Tsuyumu S."/>
            <person name="Shi X."/>
            <person name="Hibbing M."/>
            <person name="Yap M.N."/>
            <person name="Carpentier M."/>
            <person name="Dassa E."/>
            <person name="Umehara M."/>
            <person name="Kim J.F."/>
            <person name="Rusch M."/>
            <person name="Soni P."/>
            <person name="Mayhew G.F."/>
            <person name="Fouts D.E."/>
            <person name="Gill S.R."/>
            <person name="Blattner F.R."/>
            <person name="Keen N.T."/>
            <person name="Perna N.T."/>
        </authorList>
    </citation>
    <scope>NUCLEOTIDE SEQUENCE [LARGE SCALE GENOMIC DNA]</scope>
    <source>
        <strain evidence="2 3">3937</strain>
    </source>
</reference>
<keyword evidence="3" id="KW-1185">Reference proteome</keyword>
<evidence type="ECO:0000256" key="1">
    <source>
        <dbReference type="SAM" id="MobiDB-lite"/>
    </source>
</evidence>
<accession>E0SFF4</accession>
<sequence>MGQGLRPRSPSPAQGEGPHKFPTCRRTAPPGGLPHPLPSGRLSSPPSVKESSMIAGNLNYLPLATLPEPLWRILSGFTLDQLNALPEGKYQPDGVYWFYSIGTISTAPKAERHTEFHRRFLDIQLILAGEEIIGYDLNDAGDRAATERKPDLFILEQPQVPHAIRLAAGDFVTFYPGEPHQALCAINDQPAPVKKAVFKVPVELLNAQR</sequence>
<dbReference type="Proteomes" id="UP000006859">
    <property type="component" value="Chromosome"/>
</dbReference>
<dbReference type="AlphaFoldDB" id="E0SFF4"/>
<dbReference type="NCBIfam" id="TIGR00022">
    <property type="entry name" value="YhcH/YjgK/YiaL family protein"/>
    <property type="match status" value="1"/>
</dbReference>
<evidence type="ECO:0000313" key="2">
    <source>
        <dbReference type="EMBL" id="ADN00007.1"/>
    </source>
</evidence>
<dbReference type="PANTHER" id="PTHR34986">
    <property type="entry name" value="EVOLVED BETA-GALACTOSIDASE SUBUNIT BETA"/>
    <property type="match status" value="1"/>
</dbReference>
<proteinExistence type="predicted"/>
<dbReference type="HOGENOM" id="CLU_107139_3_0_6"/>
<dbReference type="PANTHER" id="PTHR34986:SF4">
    <property type="entry name" value="EVOLVED BETA-GALACTOSIDASE SUBUNIT BETA-RELATED"/>
    <property type="match status" value="1"/>
</dbReference>
<feature type="region of interest" description="Disordered" evidence="1">
    <location>
        <begin position="1"/>
        <end position="48"/>
    </location>
</feature>
<dbReference type="Gene3D" id="2.60.120.370">
    <property type="entry name" value="YhcH/YjgK/YiaL"/>
    <property type="match status" value="1"/>
</dbReference>
<dbReference type="STRING" id="198628.Dda3937_02633"/>